<dbReference type="PANTHER" id="PTHR15341">
    <property type="entry name" value="SUN-COR STEROID HORMONE RECEPTOR CO-REPRESSOR"/>
    <property type="match status" value="1"/>
</dbReference>
<evidence type="ECO:0000256" key="4">
    <source>
        <dbReference type="ARBA" id="ARBA00022884"/>
    </source>
</evidence>
<evidence type="ECO:0000313" key="8">
    <source>
        <dbReference type="RefSeq" id="XP_033456379.1"/>
    </source>
</evidence>
<evidence type="ECO:0000256" key="3">
    <source>
        <dbReference type="ARBA" id="ARBA00022552"/>
    </source>
</evidence>
<keyword evidence="5 6" id="KW-0539">Nucleus</keyword>
<comment type="subcellular location">
    <subcellularLocation>
        <location evidence="1 6">Nucleus</location>
    </subcellularLocation>
</comment>
<dbReference type="GO" id="GO:0005730">
    <property type="term" value="C:nucleolus"/>
    <property type="evidence" value="ECO:0007669"/>
    <property type="project" value="TreeGrafter"/>
</dbReference>
<dbReference type="GO" id="GO:0010468">
    <property type="term" value="P:regulation of gene expression"/>
    <property type="evidence" value="ECO:0007669"/>
    <property type="project" value="TreeGrafter"/>
</dbReference>
<evidence type="ECO:0000313" key="7">
    <source>
        <dbReference type="Proteomes" id="UP000504637"/>
    </source>
</evidence>
<accession>A0A6J3LUL3</accession>
<evidence type="ECO:0000256" key="6">
    <source>
        <dbReference type="RuleBase" id="RU368003"/>
    </source>
</evidence>
<dbReference type="Pfam" id="PF04000">
    <property type="entry name" value="Sas10_Utp3"/>
    <property type="match status" value="1"/>
</dbReference>
<dbReference type="RefSeq" id="XP_033456379.1">
    <property type="nucleotide sequence ID" value="XM_033608931.1"/>
</dbReference>
<dbReference type="InterPro" id="IPR011082">
    <property type="entry name" value="Exosome-assoc_fac/DNA_repair"/>
</dbReference>
<dbReference type="OrthoDB" id="1421013at2759"/>
<organism evidence="8">
    <name type="scientific">Dissoconium aciculare CBS 342.82</name>
    <dbReference type="NCBI Taxonomy" id="1314786"/>
    <lineage>
        <taxon>Eukaryota</taxon>
        <taxon>Fungi</taxon>
        <taxon>Dikarya</taxon>
        <taxon>Ascomycota</taxon>
        <taxon>Pezizomycotina</taxon>
        <taxon>Dothideomycetes</taxon>
        <taxon>Dothideomycetidae</taxon>
        <taxon>Mycosphaerellales</taxon>
        <taxon>Dissoconiaceae</taxon>
        <taxon>Dissoconium</taxon>
    </lineage>
</organism>
<evidence type="ECO:0000256" key="1">
    <source>
        <dbReference type="ARBA" id="ARBA00004123"/>
    </source>
</evidence>
<reference evidence="8" key="1">
    <citation type="submission" date="2020-01" db="EMBL/GenBank/DDBJ databases">
        <authorList>
            <consortium name="DOE Joint Genome Institute"/>
            <person name="Haridas S."/>
            <person name="Albert R."/>
            <person name="Binder M."/>
            <person name="Bloem J."/>
            <person name="Labutti K."/>
            <person name="Salamov A."/>
            <person name="Andreopoulos B."/>
            <person name="Baker S.E."/>
            <person name="Barry K."/>
            <person name="Bills G."/>
            <person name="Bluhm B.H."/>
            <person name="Cannon C."/>
            <person name="Castanera R."/>
            <person name="Culley D.E."/>
            <person name="Daum C."/>
            <person name="Ezra D."/>
            <person name="Gonzalez J.B."/>
            <person name="Henrissat B."/>
            <person name="Kuo A."/>
            <person name="Liang C."/>
            <person name="Lipzen A."/>
            <person name="Lutzoni F."/>
            <person name="Magnuson J."/>
            <person name="Mondo S."/>
            <person name="Nolan M."/>
            <person name="Ohm R."/>
            <person name="Pangilinan J."/>
            <person name="Park H.-J."/>
            <person name="Ramirez L."/>
            <person name="Alfaro M."/>
            <person name="Sun H."/>
            <person name="Tritt A."/>
            <person name="Yoshinaga Y."/>
            <person name="Zwiers L.-H."/>
            <person name="Turgeon B.G."/>
            <person name="Goodwin S.B."/>
            <person name="Spatafora J.W."/>
            <person name="Crous P.W."/>
            <person name="Grigoriev I.V."/>
        </authorList>
    </citation>
    <scope>NUCLEOTIDE SEQUENCE</scope>
    <source>
        <strain evidence="8">CBS 342.82</strain>
    </source>
</reference>
<reference evidence="8" key="2">
    <citation type="submission" date="2020-04" db="EMBL/GenBank/DDBJ databases">
        <authorList>
            <consortium name="NCBI Genome Project"/>
        </authorList>
    </citation>
    <scope>NUCLEOTIDE SEQUENCE</scope>
    <source>
        <strain evidence="8">CBS 342.82</strain>
    </source>
</reference>
<dbReference type="Proteomes" id="UP000504637">
    <property type="component" value="Unplaced"/>
</dbReference>
<dbReference type="AlphaFoldDB" id="A0A6J3LUL3"/>
<dbReference type="InterPro" id="IPR007146">
    <property type="entry name" value="Sas10/Utp3/C1D"/>
</dbReference>
<keyword evidence="4 6" id="KW-0694">RNA-binding</keyword>
<gene>
    <name evidence="8" type="ORF">K489DRAFT_79742</name>
</gene>
<proteinExistence type="inferred from homology"/>
<protein>
    <recommendedName>
        <fullName evidence="6">Exosome complex protein</fullName>
    </recommendedName>
</protein>
<dbReference type="GO" id="GO:0000460">
    <property type="term" value="P:maturation of 5.8S rRNA"/>
    <property type="evidence" value="ECO:0007669"/>
    <property type="project" value="TreeGrafter"/>
</dbReference>
<comment type="function">
    <text evidence="6">Required for exosome-dependent processing of pre-rRNA and small nucleolar RNA (snRNA) precursors. Involved in processing of 35S pre-rRNA at the A0, A1 and A2 sites.</text>
</comment>
<sequence>MDTETITDLVEDLAGDIDALEEALAPLISEALAASTSKLPLLDKAKLYVLATYAIESILFSYLRLNGVQAKEHPIFRELTRVKEYFGKIKAAEGISVDGNASGARLDKTAADRVIKAGLSGNARHDQARLARETAGAKRRLEDMGAVVSMTITSSSRMQP</sequence>
<dbReference type="GO" id="GO:0003677">
    <property type="term" value="F:DNA binding"/>
    <property type="evidence" value="ECO:0007669"/>
    <property type="project" value="TreeGrafter"/>
</dbReference>
<evidence type="ECO:0000256" key="5">
    <source>
        <dbReference type="ARBA" id="ARBA00023242"/>
    </source>
</evidence>
<dbReference type="GeneID" id="54366732"/>
<name>A0A6J3LUL3_9PEZI</name>
<evidence type="ECO:0000256" key="2">
    <source>
        <dbReference type="ARBA" id="ARBA00009154"/>
    </source>
</evidence>
<reference evidence="8" key="3">
    <citation type="submission" date="2025-08" db="UniProtKB">
        <authorList>
            <consortium name="RefSeq"/>
        </authorList>
    </citation>
    <scope>IDENTIFICATION</scope>
    <source>
        <strain evidence="8">CBS 342.82</strain>
    </source>
</reference>
<dbReference type="GO" id="GO:0000178">
    <property type="term" value="C:exosome (RNase complex)"/>
    <property type="evidence" value="ECO:0007669"/>
    <property type="project" value="TreeGrafter"/>
</dbReference>
<comment type="similarity">
    <text evidence="2 6">Belongs to the C1D family.</text>
</comment>
<dbReference type="GO" id="GO:0003723">
    <property type="term" value="F:RNA binding"/>
    <property type="evidence" value="ECO:0007669"/>
    <property type="project" value="UniProtKB-UniRule"/>
</dbReference>
<keyword evidence="7" id="KW-1185">Reference proteome</keyword>
<dbReference type="PANTHER" id="PTHR15341:SF3">
    <property type="entry name" value="NUCLEAR NUCLEIC ACID-BINDING PROTEIN C1D"/>
    <property type="match status" value="1"/>
</dbReference>
<keyword evidence="3 6" id="KW-0698">rRNA processing</keyword>